<proteinExistence type="predicted"/>
<protein>
    <recommendedName>
        <fullName evidence="1">C2H2-type domain-containing protein</fullName>
    </recommendedName>
</protein>
<organism evidence="2">
    <name type="scientific">viral metagenome</name>
    <dbReference type="NCBI Taxonomy" id="1070528"/>
    <lineage>
        <taxon>unclassified sequences</taxon>
        <taxon>metagenomes</taxon>
        <taxon>organismal metagenomes</taxon>
    </lineage>
</organism>
<dbReference type="InterPro" id="IPR013087">
    <property type="entry name" value="Znf_C2H2_type"/>
</dbReference>
<evidence type="ECO:0000313" key="2">
    <source>
        <dbReference type="EMBL" id="QHT28427.1"/>
    </source>
</evidence>
<feature type="domain" description="C2H2-type" evidence="1">
    <location>
        <begin position="14"/>
        <end position="36"/>
    </location>
</feature>
<dbReference type="AlphaFoldDB" id="A0A6C0EGT1"/>
<reference evidence="2" key="1">
    <citation type="journal article" date="2020" name="Nature">
        <title>Giant virus diversity and host interactions through global metagenomics.</title>
        <authorList>
            <person name="Schulz F."/>
            <person name="Roux S."/>
            <person name="Paez-Espino D."/>
            <person name="Jungbluth S."/>
            <person name="Walsh D.A."/>
            <person name="Denef V.J."/>
            <person name="McMahon K.D."/>
            <person name="Konstantinidis K.T."/>
            <person name="Eloe-Fadrosh E.A."/>
            <person name="Kyrpides N.C."/>
            <person name="Woyke T."/>
        </authorList>
    </citation>
    <scope>NUCLEOTIDE SEQUENCE</scope>
    <source>
        <strain evidence="2">GVMAG-M-3300001348-25</strain>
    </source>
</reference>
<dbReference type="EMBL" id="MN738857">
    <property type="protein sequence ID" value="QHT28427.1"/>
    <property type="molecule type" value="Genomic_DNA"/>
</dbReference>
<accession>A0A6C0EGT1</accession>
<name>A0A6C0EGT1_9ZZZZ</name>
<dbReference type="PROSITE" id="PS00028">
    <property type="entry name" value="ZINC_FINGER_C2H2_1"/>
    <property type="match status" value="1"/>
</dbReference>
<sequence length="297" mass="34311">MTKKSPKVAKKYLCEKCDYSCCKISDFNKHNMTRKHKMMTMSDTKVAKVAPSINFQCECGRLYKYRQGLHNHRKKCSTILEEACVVSEKGEVNEPTYKNIIVQLLNDNKEMRELLKEQQIDHHNEVKELLPKLGNVTNHNQQVNVNVFLNEQCKNAINLTDFIHKLPIDFSDLNAIAEKGFVEGISQTLLEGLKRLSIYERPIHCTDTKRETLYIKENNTWEKDDNGHVHMKNAIQKLKRRNMTQIGDIINAQDISNSIDISTKIIHSHVEGMNDGQEKSMSKIIKNITRGVLIEKM</sequence>
<evidence type="ECO:0000259" key="1">
    <source>
        <dbReference type="PROSITE" id="PS00028"/>
    </source>
</evidence>